<evidence type="ECO:0000313" key="2">
    <source>
        <dbReference type="Proteomes" id="UP000585474"/>
    </source>
</evidence>
<accession>A0A7J0HBN8</accession>
<gene>
    <name evidence="1" type="ORF">Acr_28g0012080</name>
</gene>
<dbReference type="Proteomes" id="UP000585474">
    <property type="component" value="Unassembled WGS sequence"/>
</dbReference>
<proteinExistence type="predicted"/>
<dbReference type="EMBL" id="BJWL01000028">
    <property type="protein sequence ID" value="GFZ20503.1"/>
    <property type="molecule type" value="Genomic_DNA"/>
</dbReference>
<organism evidence="1 2">
    <name type="scientific">Actinidia rufa</name>
    <dbReference type="NCBI Taxonomy" id="165716"/>
    <lineage>
        <taxon>Eukaryota</taxon>
        <taxon>Viridiplantae</taxon>
        <taxon>Streptophyta</taxon>
        <taxon>Embryophyta</taxon>
        <taxon>Tracheophyta</taxon>
        <taxon>Spermatophyta</taxon>
        <taxon>Magnoliopsida</taxon>
        <taxon>eudicotyledons</taxon>
        <taxon>Gunneridae</taxon>
        <taxon>Pentapetalae</taxon>
        <taxon>asterids</taxon>
        <taxon>Ericales</taxon>
        <taxon>Actinidiaceae</taxon>
        <taxon>Actinidia</taxon>
    </lineage>
</organism>
<sequence length="190" mass="21264">MDHRLGPHFKIPAGSILVCVNLLLNRHPPLQSTNKAHMAEAHWPVSNPPPTNKSQPRVEHGQHGCFCTGGVREMHCRHLSPPPERPTGWCHHAHVSVVVGATAGTCRRWKGILFPGTSVLVLPKVSDVPQKHDHGNDRTDHKDCLLFEHCRDRVCSEGDRVVTGQYRQWEVCAKLYKYKNLETVEDGGST</sequence>
<comment type="caution">
    <text evidence="1">The sequence shown here is derived from an EMBL/GenBank/DDBJ whole genome shotgun (WGS) entry which is preliminary data.</text>
</comment>
<dbReference type="OrthoDB" id="10368043at2759"/>
<keyword evidence="2" id="KW-1185">Reference proteome</keyword>
<evidence type="ECO:0000313" key="1">
    <source>
        <dbReference type="EMBL" id="GFZ20503.1"/>
    </source>
</evidence>
<protein>
    <submittedName>
        <fullName evidence="1">Major facilitator superfamily protein</fullName>
    </submittedName>
</protein>
<dbReference type="AlphaFoldDB" id="A0A7J0HBN8"/>
<reference evidence="1 2" key="1">
    <citation type="submission" date="2019-07" db="EMBL/GenBank/DDBJ databases">
        <title>De Novo Assembly of kiwifruit Actinidia rufa.</title>
        <authorList>
            <person name="Sugita-Konishi S."/>
            <person name="Sato K."/>
            <person name="Mori E."/>
            <person name="Abe Y."/>
            <person name="Kisaki G."/>
            <person name="Hamano K."/>
            <person name="Suezawa K."/>
            <person name="Otani M."/>
            <person name="Fukuda T."/>
            <person name="Manabe T."/>
            <person name="Gomi K."/>
            <person name="Tabuchi M."/>
            <person name="Akimitsu K."/>
            <person name="Kataoka I."/>
        </authorList>
    </citation>
    <scope>NUCLEOTIDE SEQUENCE [LARGE SCALE GENOMIC DNA]</scope>
    <source>
        <strain evidence="2">cv. Fuchu</strain>
    </source>
</reference>
<name>A0A7J0HBN8_9ERIC</name>